<protein>
    <submittedName>
        <fullName evidence="1">Uncharacterized protein</fullName>
    </submittedName>
</protein>
<dbReference type="PROSITE" id="PS51257">
    <property type="entry name" value="PROKAR_LIPOPROTEIN"/>
    <property type="match status" value="1"/>
</dbReference>
<name>A0A382HDN3_9ZZZZ</name>
<reference evidence="1" key="1">
    <citation type="submission" date="2018-05" db="EMBL/GenBank/DDBJ databases">
        <authorList>
            <person name="Lanie J.A."/>
            <person name="Ng W.-L."/>
            <person name="Kazmierczak K.M."/>
            <person name="Andrzejewski T.M."/>
            <person name="Davidsen T.M."/>
            <person name="Wayne K.J."/>
            <person name="Tettelin H."/>
            <person name="Glass J.I."/>
            <person name="Rusch D."/>
            <person name="Podicherti R."/>
            <person name="Tsui H.-C.T."/>
            <person name="Winkler M.E."/>
        </authorList>
    </citation>
    <scope>NUCLEOTIDE SEQUENCE</scope>
</reference>
<proteinExistence type="predicted"/>
<dbReference type="InterPro" id="IPR016024">
    <property type="entry name" value="ARM-type_fold"/>
</dbReference>
<evidence type="ECO:0000313" key="1">
    <source>
        <dbReference type="EMBL" id="SVB85380.1"/>
    </source>
</evidence>
<organism evidence="1">
    <name type="scientific">marine metagenome</name>
    <dbReference type="NCBI Taxonomy" id="408172"/>
    <lineage>
        <taxon>unclassified sequences</taxon>
        <taxon>metagenomes</taxon>
        <taxon>ecological metagenomes</taxon>
    </lineage>
</organism>
<sequence length="420" mass="48255">MRKIDLFQMLSILLILIIGGCTTQGRLTYLTFESSENLLELKSSMEELKIEGYEGSTQQQFSALKEVRYISKHMDARPGDAVRRELAVSALVFLAFASDDGDVRDRSLSRLETLVEDEEDWPLYLQMSTVDSLADLVIGHLGFKEKHDGQWMNFGIRSSHREDALEVLLDSFMSQNEELQYHTVGALERILSVEPLLETCPFNICDEDVRKNLEEWQEGREQKRVLPANADPDAVESGAYGPESKRVPIDEKQEWHEELDELKQMAWKALEDWLEDSEVSLLNKSRIVRWAAKVQNFSMLPEMEESFQETMARWAENEDIPSNIRQLLKASQKRVTLYGVPAKKDPEPPSSSFMRIWMLSPEFIETHLDAFLQQQIGRQKSGLLLGQPRPDQILNADFEDSPEGRVRREIILDLLHDALG</sequence>
<dbReference type="SUPFAM" id="SSF48371">
    <property type="entry name" value="ARM repeat"/>
    <property type="match status" value="1"/>
</dbReference>
<dbReference type="EMBL" id="UINC01060652">
    <property type="protein sequence ID" value="SVB85380.1"/>
    <property type="molecule type" value="Genomic_DNA"/>
</dbReference>
<gene>
    <name evidence="1" type="ORF">METZ01_LOCUS238234</name>
</gene>
<dbReference type="AlphaFoldDB" id="A0A382HDN3"/>
<feature type="non-terminal residue" evidence="1">
    <location>
        <position position="420"/>
    </location>
</feature>
<accession>A0A382HDN3</accession>